<comment type="caution">
    <text evidence="2">The sequence shown here is derived from an EMBL/GenBank/DDBJ whole genome shotgun (WGS) entry which is preliminary data.</text>
</comment>
<keyword evidence="1" id="KW-1133">Transmembrane helix</keyword>
<proteinExistence type="predicted"/>
<dbReference type="AlphaFoldDB" id="A0A1Q9BXP1"/>
<evidence type="ECO:0000313" key="3">
    <source>
        <dbReference type="Proteomes" id="UP000186817"/>
    </source>
</evidence>
<sequence length="139" mass="14605">AEDILRSLLDGQKDGKTSMPLPTSSLARQASLSFCLQLQGRMDEAAAGYREVLPDYIQWASEELATAKAGQWQQPMVLGPTPLGAASAAANCAALGVPQAPELLRWALNICRATVGQSILLGLVVMLAAGVFTALRLGL</sequence>
<keyword evidence="1" id="KW-0472">Membrane</keyword>
<dbReference type="Proteomes" id="UP000186817">
    <property type="component" value="Unassembled WGS sequence"/>
</dbReference>
<accession>A0A1Q9BXP1</accession>
<gene>
    <name evidence="2" type="ORF">AK812_SmicGene44753</name>
</gene>
<reference evidence="2 3" key="1">
    <citation type="submission" date="2016-02" db="EMBL/GenBank/DDBJ databases">
        <title>Genome analysis of coral dinoflagellate symbionts highlights evolutionary adaptations to a symbiotic lifestyle.</title>
        <authorList>
            <person name="Aranda M."/>
            <person name="Li Y."/>
            <person name="Liew Y.J."/>
            <person name="Baumgarten S."/>
            <person name="Simakov O."/>
            <person name="Wilson M."/>
            <person name="Piel J."/>
            <person name="Ashoor H."/>
            <person name="Bougouffa S."/>
            <person name="Bajic V.B."/>
            <person name="Ryu T."/>
            <person name="Ravasi T."/>
            <person name="Bayer T."/>
            <person name="Micklem G."/>
            <person name="Kim H."/>
            <person name="Bhak J."/>
            <person name="Lajeunesse T.C."/>
            <person name="Voolstra C.R."/>
        </authorList>
    </citation>
    <scope>NUCLEOTIDE SEQUENCE [LARGE SCALE GENOMIC DNA]</scope>
    <source>
        <strain evidence="2 3">CCMP2467</strain>
    </source>
</reference>
<evidence type="ECO:0000313" key="2">
    <source>
        <dbReference type="EMBL" id="OLP75442.1"/>
    </source>
</evidence>
<organism evidence="2 3">
    <name type="scientific">Symbiodinium microadriaticum</name>
    <name type="common">Dinoflagellate</name>
    <name type="synonym">Zooxanthella microadriatica</name>
    <dbReference type="NCBI Taxonomy" id="2951"/>
    <lineage>
        <taxon>Eukaryota</taxon>
        <taxon>Sar</taxon>
        <taxon>Alveolata</taxon>
        <taxon>Dinophyceae</taxon>
        <taxon>Suessiales</taxon>
        <taxon>Symbiodiniaceae</taxon>
        <taxon>Symbiodinium</taxon>
    </lineage>
</organism>
<dbReference type="EMBL" id="LSRX01002479">
    <property type="protein sequence ID" value="OLP75442.1"/>
    <property type="molecule type" value="Genomic_DNA"/>
</dbReference>
<feature type="non-terminal residue" evidence="2">
    <location>
        <position position="1"/>
    </location>
</feature>
<keyword evidence="3" id="KW-1185">Reference proteome</keyword>
<protein>
    <submittedName>
        <fullName evidence="2">Uncharacterized protein</fullName>
    </submittedName>
</protein>
<keyword evidence="1" id="KW-0812">Transmembrane</keyword>
<feature type="transmembrane region" description="Helical" evidence="1">
    <location>
        <begin position="119"/>
        <end position="138"/>
    </location>
</feature>
<evidence type="ECO:0000256" key="1">
    <source>
        <dbReference type="SAM" id="Phobius"/>
    </source>
</evidence>
<name>A0A1Q9BXP1_SYMMI</name>